<proteinExistence type="inferred from homology"/>
<evidence type="ECO:0000256" key="7">
    <source>
        <dbReference type="ARBA" id="ARBA00038889"/>
    </source>
</evidence>
<evidence type="ECO:0000313" key="10">
    <source>
        <dbReference type="EMBL" id="KAH8690331.1"/>
    </source>
</evidence>
<sequence length="239" mass="26595">MTEALTRAGGDPSGLYLDREVAHLIGIKATILSCNQYGAAIRDNNKSRYRFFASVPSLLDTKLALDENSYAFDVLQADGVTLFTRYGASHHYLGHASFRSVWAELNERQAVVFVHPAHPPMYDYPQETGRAAMDLITQGILRDFQQCKIILSHAGGSLPCPIYRTASMLPLMPRSLSLSRDEIPGHVLFGTDFPNAPTEAIKYFSTSLEAYPLSDKVRKEMEFEAALGLFPRPKDNYSS</sequence>
<evidence type="ECO:0000259" key="9">
    <source>
        <dbReference type="Pfam" id="PF04909"/>
    </source>
</evidence>
<keyword evidence="4" id="KW-0862">Zinc</keyword>
<dbReference type="Gene3D" id="3.20.20.140">
    <property type="entry name" value="Metal-dependent hydrolases"/>
    <property type="match status" value="1"/>
</dbReference>
<dbReference type="GO" id="GO:0047596">
    <property type="term" value="F:6-methylsalicylate decarboxylase activity"/>
    <property type="evidence" value="ECO:0007669"/>
    <property type="project" value="UniProtKB-EC"/>
</dbReference>
<keyword evidence="5 8" id="KW-0456">Lyase</keyword>
<evidence type="ECO:0000256" key="1">
    <source>
        <dbReference type="ARBA" id="ARBA00005871"/>
    </source>
</evidence>
<dbReference type="GO" id="GO:0019748">
    <property type="term" value="P:secondary metabolic process"/>
    <property type="evidence" value="ECO:0007669"/>
    <property type="project" value="TreeGrafter"/>
</dbReference>
<comment type="caution">
    <text evidence="10">The sequence shown here is derived from an EMBL/GenBank/DDBJ whole genome shotgun (WGS) entry which is preliminary data.</text>
</comment>
<evidence type="ECO:0000313" key="11">
    <source>
        <dbReference type="Proteomes" id="UP001201262"/>
    </source>
</evidence>
<name>A0AAD4KK74_9EURO</name>
<dbReference type="EC" id="4.1.1.52" evidence="7"/>
<dbReference type="GO" id="GO:0016787">
    <property type="term" value="F:hydrolase activity"/>
    <property type="evidence" value="ECO:0007669"/>
    <property type="project" value="InterPro"/>
</dbReference>
<dbReference type="GO" id="GO:0005829">
    <property type="term" value="C:cytosol"/>
    <property type="evidence" value="ECO:0007669"/>
    <property type="project" value="TreeGrafter"/>
</dbReference>
<dbReference type="RefSeq" id="XP_046066614.1">
    <property type="nucleotide sequence ID" value="XM_046218773.1"/>
</dbReference>
<dbReference type="EMBL" id="JAJTJA010000014">
    <property type="protein sequence ID" value="KAH8690331.1"/>
    <property type="molecule type" value="Genomic_DNA"/>
</dbReference>
<evidence type="ECO:0000256" key="6">
    <source>
        <dbReference type="ARBA" id="ARBA00036832"/>
    </source>
</evidence>
<feature type="domain" description="Amidohydrolase-related" evidence="9">
    <location>
        <begin position="35"/>
        <end position="221"/>
    </location>
</feature>
<dbReference type="PANTHER" id="PTHR21240:SF29">
    <property type="entry name" value="AMIDOHYDROLASE-RELATED DOMAIN-CONTAINING PROTEIN"/>
    <property type="match status" value="1"/>
</dbReference>
<dbReference type="PANTHER" id="PTHR21240">
    <property type="entry name" value="2-AMINO-3-CARBOXYLMUCONATE-6-SEMIALDEHYDE DECARBOXYLASE"/>
    <property type="match status" value="1"/>
</dbReference>
<accession>A0AAD4KK74</accession>
<keyword evidence="2" id="KW-0479">Metal-binding</keyword>
<protein>
    <recommendedName>
        <fullName evidence="7">6-methylsalicylate decarboxylase</fullName>
        <ecNumber evidence="7">4.1.1.52</ecNumber>
    </recommendedName>
</protein>
<dbReference type="SUPFAM" id="SSF51556">
    <property type="entry name" value="Metallo-dependent hydrolases"/>
    <property type="match status" value="1"/>
</dbReference>
<organism evidence="10 11">
    <name type="scientific">Talaromyces proteolyticus</name>
    <dbReference type="NCBI Taxonomy" id="1131652"/>
    <lineage>
        <taxon>Eukaryota</taxon>
        <taxon>Fungi</taxon>
        <taxon>Dikarya</taxon>
        <taxon>Ascomycota</taxon>
        <taxon>Pezizomycotina</taxon>
        <taxon>Eurotiomycetes</taxon>
        <taxon>Eurotiomycetidae</taxon>
        <taxon>Eurotiales</taxon>
        <taxon>Trichocomaceae</taxon>
        <taxon>Talaromyces</taxon>
        <taxon>Talaromyces sect. Bacilispori</taxon>
    </lineage>
</organism>
<evidence type="ECO:0000256" key="4">
    <source>
        <dbReference type="ARBA" id="ARBA00022833"/>
    </source>
</evidence>
<comment type="catalytic activity">
    <reaction evidence="6">
        <text>6-methylsalicylate + H(+) = 3-methylphenol + CO2</text>
        <dbReference type="Rhea" id="RHEA:23112"/>
        <dbReference type="ChEBI" id="CHEBI:15378"/>
        <dbReference type="ChEBI" id="CHEBI:16526"/>
        <dbReference type="ChEBI" id="CHEBI:17231"/>
        <dbReference type="ChEBI" id="CHEBI:36658"/>
        <dbReference type="EC" id="4.1.1.52"/>
    </reaction>
    <physiologicalReaction direction="left-to-right" evidence="6">
        <dbReference type="Rhea" id="RHEA:23113"/>
    </physiologicalReaction>
</comment>
<evidence type="ECO:0000256" key="3">
    <source>
        <dbReference type="ARBA" id="ARBA00022793"/>
    </source>
</evidence>
<dbReference type="InterPro" id="IPR032466">
    <property type="entry name" value="Metal_Hydrolase"/>
</dbReference>
<gene>
    <name evidence="10" type="ORF">BGW36DRAFT_401684</name>
</gene>
<dbReference type="GeneID" id="70249060"/>
<reference evidence="10" key="1">
    <citation type="submission" date="2021-12" db="EMBL/GenBank/DDBJ databases">
        <title>Convergent genome expansion in fungi linked to evolution of root-endophyte symbiosis.</title>
        <authorList>
            <consortium name="DOE Joint Genome Institute"/>
            <person name="Ke Y.-H."/>
            <person name="Bonito G."/>
            <person name="Liao H.-L."/>
            <person name="Looney B."/>
            <person name="Rojas-Flechas A."/>
            <person name="Nash J."/>
            <person name="Hameed K."/>
            <person name="Schadt C."/>
            <person name="Martin F."/>
            <person name="Crous P.W."/>
            <person name="Miettinen O."/>
            <person name="Magnuson J.K."/>
            <person name="Labbe J."/>
            <person name="Jacobson D."/>
            <person name="Doktycz M.J."/>
            <person name="Veneault-Fourrey C."/>
            <person name="Kuo A."/>
            <person name="Mondo S."/>
            <person name="Calhoun S."/>
            <person name="Riley R."/>
            <person name="Ohm R."/>
            <person name="LaButti K."/>
            <person name="Andreopoulos B."/>
            <person name="Pangilinan J."/>
            <person name="Nolan M."/>
            <person name="Tritt A."/>
            <person name="Clum A."/>
            <person name="Lipzen A."/>
            <person name="Daum C."/>
            <person name="Barry K."/>
            <person name="Grigoriev I.V."/>
            <person name="Vilgalys R."/>
        </authorList>
    </citation>
    <scope>NUCLEOTIDE SEQUENCE</scope>
    <source>
        <strain evidence="10">PMI_201</strain>
    </source>
</reference>
<dbReference type="Pfam" id="PF04909">
    <property type="entry name" value="Amidohydro_2"/>
    <property type="match status" value="1"/>
</dbReference>
<comment type="similarity">
    <text evidence="1">Belongs to the metallo-dependent hydrolases superfamily. ACMSD family.</text>
</comment>
<keyword evidence="3 8" id="KW-0210">Decarboxylase</keyword>
<dbReference type="Proteomes" id="UP001201262">
    <property type="component" value="Unassembled WGS sequence"/>
</dbReference>
<dbReference type="AlphaFoldDB" id="A0AAD4KK74"/>
<evidence type="ECO:0000256" key="5">
    <source>
        <dbReference type="ARBA" id="ARBA00023239"/>
    </source>
</evidence>
<evidence type="ECO:0000256" key="2">
    <source>
        <dbReference type="ARBA" id="ARBA00022723"/>
    </source>
</evidence>
<dbReference type="GO" id="GO:0046872">
    <property type="term" value="F:metal ion binding"/>
    <property type="evidence" value="ECO:0007669"/>
    <property type="project" value="UniProtKB-KW"/>
</dbReference>
<dbReference type="InterPro" id="IPR006680">
    <property type="entry name" value="Amidohydro-rel"/>
</dbReference>
<dbReference type="InterPro" id="IPR032465">
    <property type="entry name" value="ACMSD"/>
</dbReference>
<evidence type="ECO:0000256" key="8">
    <source>
        <dbReference type="RuleBase" id="RU366045"/>
    </source>
</evidence>
<keyword evidence="11" id="KW-1185">Reference proteome</keyword>